<dbReference type="InParanoid" id="A2EU80"/>
<proteinExistence type="predicted"/>
<name>A2EU80_TRIV3</name>
<gene>
    <name evidence="1" type="ORF">TVAG_232500</name>
</gene>
<keyword evidence="2" id="KW-1185">Reference proteome</keyword>
<reference evidence="1" key="1">
    <citation type="submission" date="2006-10" db="EMBL/GenBank/DDBJ databases">
        <authorList>
            <person name="Amadeo P."/>
            <person name="Zhao Q."/>
            <person name="Wortman J."/>
            <person name="Fraser-Liggett C."/>
            <person name="Carlton J."/>
        </authorList>
    </citation>
    <scope>NUCLEOTIDE SEQUENCE</scope>
    <source>
        <strain evidence="1">G3</strain>
    </source>
</reference>
<dbReference type="Proteomes" id="UP000001542">
    <property type="component" value="Unassembled WGS sequence"/>
</dbReference>
<dbReference type="AlphaFoldDB" id="A2EU80"/>
<accession>A2EU80</accession>
<dbReference type="EMBL" id="DS113494">
    <property type="protein sequence ID" value="EAY03767.1"/>
    <property type="molecule type" value="Genomic_DNA"/>
</dbReference>
<dbReference type="KEGG" id="tva:4761625"/>
<protein>
    <submittedName>
        <fullName evidence="1">Uncharacterized protein</fullName>
    </submittedName>
</protein>
<evidence type="ECO:0000313" key="1">
    <source>
        <dbReference type="EMBL" id="EAY03767.1"/>
    </source>
</evidence>
<reference evidence="1" key="2">
    <citation type="journal article" date="2007" name="Science">
        <title>Draft genome sequence of the sexually transmitted pathogen Trichomonas vaginalis.</title>
        <authorList>
            <person name="Carlton J.M."/>
            <person name="Hirt R.P."/>
            <person name="Silva J.C."/>
            <person name="Delcher A.L."/>
            <person name="Schatz M."/>
            <person name="Zhao Q."/>
            <person name="Wortman J.R."/>
            <person name="Bidwell S.L."/>
            <person name="Alsmark U.C.M."/>
            <person name="Besteiro S."/>
            <person name="Sicheritz-Ponten T."/>
            <person name="Noel C.J."/>
            <person name="Dacks J.B."/>
            <person name="Foster P.G."/>
            <person name="Simillion C."/>
            <person name="Van de Peer Y."/>
            <person name="Miranda-Saavedra D."/>
            <person name="Barton G.J."/>
            <person name="Westrop G.D."/>
            <person name="Mueller S."/>
            <person name="Dessi D."/>
            <person name="Fiori P.L."/>
            <person name="Ren Q."/>
            <person name="Paulsen I."/>
            <person name="Zhang H."/>
            <person name="Bastida-Corcuera F.D."/>
            <person name="Simoes-Barbosa A."/>
            <person name="Brown M.T."/>
            <person name="Hayes R.D."/>
            <person name="Mukherjee M."/>
            <person name="Okumura C.Y."/>
            <person name="Schneider R."/>
            <person name="Smith A.J."/>
            <person name="Vanacova S."/>
            <person name="Villalvazo M."/>
            <person name="Haas B.J."/>
            <person name="Pertea M."/>
            <person name="Feldblyum T.V."/>
            <person name="Utterback T.R."/>
            <person name="Shu C.L."/>
            <person name="Osoegawa K."/>
            <person name="de Jong P.J."/>
            <person name="Hrdy I."/>
            <person name="Horvathova L."/>
            <person name="Zubacova Z."/>
            <person name="Dolezal P."/>
            <person name="Malik S.B."/>
            <person name="Logsdon J.M. Jr."/>
            <person name="Henze K."/>
            <person name="Gupta A."/>
            <person name="Wang C.C."/>
            <person name="Dunne R.L."/>
            <person name="Upcroft J.A."/>
            <person name="Upcroft P."/>
            <person name="White O."/>
            <person name="Salzberg S.L."/>
            <person name="Tang P."/>
            <person name="Chiu C.-H."/>
            <person name="Lee Y.-S."/>
            <person name="Embley T.M."/>
            <person name="Coombs G.H."/>
            <person name="Mottram J.C."/>
            <person name="Tachezy J."/>
            <person name="Fraser-Liggett C.M."/>
            <person name="Johnson P.J."/>
        </authorList>
    </citation>
    <scope>NUCLEOTIDE SEQUENCE [LARGE SCALE GENOMIC DNA]</scope>
    <source>
        <strain evidence="1">G3</strain>
    </source>
</reference>
<organism evidence="1 2">
    <name type="scientific">Trichomonas vaginalis (strain ATCC PRA-98 / G3)</name>
    <dbReference type="NCBI Taxonomy" id="412133"/>
    <lineage>
        <taxon>Eukaryota</taxon>
        <taxon>Metamonada</taxon>
        <taxon>Parabasalia</taxon>
        <taxon>Trichomonadida</taxon>
        <taxon>Trichomonadidae</taxon>
        <taxon>Trichomonas</taxon>
    </lineage>
</organism>
<dbReference type="SUPFAM" id="SSF53098">
    <property type="entry name" value="Ribonuclease H-like"/>
    <property type="match status" value="1"/>
</dbReference>
<dbReference type="VEuPathDB" id="TrichDB:TVAG_TEG_DS113494_1_1"/>
<dbReference type="VEuPathDB" id="TrichDB:TVAGG3_1051270"/>
<sequence length="711" mass="82230">MTAWDPHVYDEWIPFKKTKYPPTPETLETKCGKKCFTTIGYYENEPNQSDKGRLFTYCAECSETLVQGQFVRCIKKSRKNDFKDHKCKFLLPMPNYVPAEHQVENTQQAVGSGNDPSLEEIIARLIASLDISLYATMKPAFKSFLESVAKWLKNKVNREQGINFTIPDIEFTRRGVREALITLGKTDSSRGLKFCEEFRIFSISLDCGTHGSRHGLFSCVCNPGKTDRHQFFDTTISTNWTYEDYHTWFDSLKVNKNHVAGVVGDGLPAQVKGLCHWRPEGALFPGLQTVYIRCLNHVLNNAIVHARKQCPLLNELMNRVHQIIIIFKNHDMRARYKIRVPSIPETRWLYIYDTLFFIFDNLETINTALRSGDLPISLSRATREQLQWTRDGIPPLFKDALMMFKPLKQLQLWLESNKSMGAYAFLMIQQCQGMLDEMAERLTPDGEEILRSITTIFKNDMKEYGRIDLLRFAFGFTPLARKIIRDKKGFGGKTSYPPIMQLKDVQVPTIPSPRIINREITFEKLGEILEEERTERVDEVAEHDEEIQQAEEEQMLNDDHAAETNADGSRNSLVWDVVDEEIKDLYTFMITILRQRAIAESTVDPTINKDDRAKELSDAYDFFIEQDDSHLINGHHLAQNDGKFWYMNGIKQLKAIRPIGKRMMSLSCSEADVERVISELRKTRNSMNESCKEEYVACRFFIKLNDDQFDI</sequence>
<evidence type="ECO:0000313" key="2">
    <source>
        <dbReference type="Proteomes" id="UP000001542"/>
    </source>
</evidence>
<dbReference type="InterPro" id="IPR012337">
    <property type="entry name" value="RNaseH-like_sf"/>
</dbReference>